<accession>A0A495D5T6</accession>
<dbReference type="RefSeq" id="WP_121211791.1">
    <property type="nucleotide sequence ID" value="NZ_RBIM01000005.1"/>
</dbReference>
<organism evidence="8 9">
    <name type="scientific">Maricaulis maris</name>
    <dbReference type="NCBI Taxonomy" id="74318"/>
    <lineage>
        <taxon>Bacteria</taxon>
        <taxon>Pseudomonadati</taxon>
        <taxon>Pseudomonadota</taxon>
        <taxon>Alphaproteobacteria</taxon>
        <taxon>Maricaulales</taxon>
        <taxon>Maricaulaceae</taxon>
        <taxon>Maricaulis</taxon>
    </lineage>
</organism>
<dbReference type="PANTHER" id="PTHR30204">
    <property type="entry name" value="REDOX-CYCLING DRUG-SENSING TRANSCRIPTIONAL ACTIVATOR SOXR"/>
    <property type="match status" value="1"/>
</dbReference>
<dbReference type="GO" id="GO:0003677">
    <property type="term" value="F:DNA binding"/>
    <property type="evidence" value="ECO:0007669"/>
    <property type="project" value="UniProtKB-KW"/>
</dbReference>
<dbReference type="InterPro" id="IPR000551">
    <property type="entry name" value="MerR-type_HTH_dom"/>
</dbReference>
<comment type="caution">
    <text evidence="8">The sequence shown here is derived from an EMBL/GenBank/DDBJ whole genome shotgun (WGS) entry which is preliminary data.</text>
</comment>
<feature type="coiled-coil region" evidence="6">
    <location>
        <begin position="84"/>
        <end position="111"/>
    </location>
</feature>
<evidence type="ECO:0000256" key="1">
    <source>
        <dbReference type="ARBA" id="ARBA00004496"/>
    </source>
</evidence>
<evidence type="ECO:0000259" key="7">
    <source>
        <dbReference type="PROSITE" id="PS50937"/>
    </source>
</evidence>
<name>A0A495D5T6_9PROT</name>
<evidence type="ECO:0000313" key="8">
    <source>
        <dbReference type="EMBL" id="RKQ96192.1"/>
    </source>
</evidence>
<protein>
    <submittedName>
        <fullName evidence="8">Cu(I)-responsive transcriptional regulator</fullName>
    </submittedName>
</protein>
<dbReference type="InterPro" id="IPR015358">
    <property type="entry name" value="Tscrpt_reg_MerR_DNA-bd"/>
</dbReference>
<dbReference type="OrthoDB" id="9802944at2"/>
<evidence type="ECO:0000256" key="3">
    <source>
        <dbReference type="ARBA" id="ARBA00023015"/>
    </source>
</evidence>
<evidence type="ECO:0000256" key="6">
    <source>
        <dbReference type="SAM" id="Coils"/>
    </source>
</evidence>
<feature type="domain" description="HTH merR-type" evidence="7">
    <location>
        <begin position="1"/>
        <end position="69"/>
    </location>
</feature>
<keyword evidence="6" id="KW-0175">Coiled coil</keyword>
<dbReference type="GO" id="GO:0005507">
    <property type="term" value="F:copper ion binding"/>
    <property type="evidence" value="ECO:0007669"/>
    <property type="project" value="InterPro"/>
</dbReference>
<proteinExistence type="predicted"/>
<dbReference type="PANTHER" id="PTHR30204:SF94">
    <property type="entry name" value="HEAVY METAL-DEPENDENT TRANSCRIPTIONAL REGULATOR HI_0293-RELATED"/>
    <property type="match status" value="1"/>
</dbReference>
<comment type="subcellular location">
    <subcellularLocation>
        <location evidence="1">Cytoplasm</location>
    </subcellularLocation>
</comment>
<sequence>MQISEAARRAGLPVKTVRYYADIGLVRPPARTDSNYRDYDSAALAKLVFVRRARDFGFSIPECRELLALYEDRDRSSADVRALAAAHLTEIEEKQRQLAALRDELAHLVNACQGNDRPDCPILDRLEAE</sequence>
<reference evidence="8 9" key="1">
    <citation type="submission" date="2018-10" db="EMBL/GenBank/DDBJ databases">
        <title>Genomic Encyclopedia of Type Strains, Phase IV (KMG-IV): sequencing the most valuable type-strain genomes for metagenomic binning, comparative biology and taxonomic classification.</title>
        <authorList>
            <person name="Goeker M."/>
        </authorList>
    </citation>
    <scope>NUCLEOTIDE SEQUENCE [LARGE SCALE GENOMIC DNA]</scope>
    <source>
        <strain evidence="8 9">DSM 4734</strain>
    </source>
</reference>
<evidence type="ECO:0000313" key="9">
    <source>
        <dbReference type="Proteomes" id="UP000273675"/>
    </source>
</evidence>
<dbReference type="InterPro" id="IPR011789">
    <property type="entry name" value="CueR"/>
</dbReference>
<keyword evidence="2" id="KW-0963">Cytoplasm</keyword>
<dbReference type="Proteomes" id="UP000273675">
    <property type="component" value="Unassembled WGS sequence"/>
</dbReference>
<evidence type="ECO:0000256" key="4">
    <source>
        <dbReference type="ARBA" id="ARBA00023125"/>
    </source>
</evidence>
<dbReference type="PRINTS" id="PR00040">
    <property type="entry name" value="HTHMERR"/>
</dbReference>
<dbReference type="GO" id="GO:0045893">
    <property type="term" value="P:positive regulation of DNA-templated transcription"/>
    <property type="evidence" value="ECO:0007669"/>
    <property type="project" value="InterPro"/>
</dbReference>
<dbReference type="GO" id="GO:0005737">
    <property type="term" value="C:cytoplasm"/>
    <property type="evidence" value="ECO:0007669"/>
    <property type="project" value="UniProtKB-SubCell"/>
</dbReference>
<keyword evidence="3" id="KW-0805">Transcription regulation</keyword>
<dbReference type="Gene3D" id="1.10.1660.10">
    <property type="match status" value="1"/>
</dbReference>
<evidence type="ECO:0000256" key="5">
    <source>
        <dbReference type="ARBA" id="ARBA00023163"/>
    </source>
</evidence>
<dbReference type="GO" id="GO:0003700">
    <property type="term" value="F:DNA-binding transcription factor activity"/>
    <property type="evidence" value="ECO:0007669"/>
    <property type="project" value="InterPro"/>
</dbReference>
<dbReference type="PROSITE" id="PS50937">
    <property type="entry name" value="HTH_MERR_2"/>
    <property type="match status" value="1"/>
</dbReference>
<dbReference type="InterPro" id="IPR047057">
    <property type="entry name" value="MerR_fam"/>
</dbReference>
<dbReference type="Pfam" id="PF09278">
    <property type="entry name" value="MerR-DNA-bind"/>
    <property type="match status" value="1"/>
</dbReference>
<dbReference type="SMART" id="SM00422">
    <property type="entry name" value="HTH_MERR"/>
    <property type="match status" value="1"/>
</dbReference>
<dbReference type="EMBL" id="RBIM01000005">
    <property type="protein sequence ID" value="RKQ96192.1"/>
    <property type="molecule type" value="Genomic_DNA"/>
</dbReference>
<dbReference type="NCBIfam" id="TIGR02044">
    <property type="entry name" value="CueR"/>
    <property type="match status" value="1"/>
</dbReference>
<dbReference type="AlphaFoldDB" id="A0A495D5T6"/>
<dbReference type="SUPFAM" id="SSF46955">
    <property type="entry name" value="Putative DNA-binding domain"/>
    <property type="match status" value="1"/>
</dbReference>
<keyword evidence="5" id="KW-0804">Transcription</keyword>
<dbReference type="InterPro" id="IPR009061">
    <property type="entry name" value="DNA-bd_dom_put_sf"/>
</dbReference>
<evidence type="ECO:0000256" key="2">
    <source>
        <dbReference type="ARBA" id="ARBA00022490"/>
    </source>
</evidence>
<gene>
    <name evidence="8" type="ORF">C7435_2444</name>
</gene>
<dbReference type="Pfam" id="PF00376">
    <property type="entry name" value="MerR"/>
    <property type="match status" value="1"/>
</dbReference>
<keyword evidence="4" id="KW-0238">DNA-binding</keyword>